<accession>A0A0P9N4K6</accession>
<geneLocation type="plasmid" evidence="6">
    <name>pp3</name>
</geneLocation>
<evidence type="ECO:0000256" key="1">
    <source>
        <dbReference type="SAM" id="Phobius"/>
    </source>
</evidence>
<dbReference type="GO" id="GO:0006313">
    <property type="term" value="P:DNA transposition"/>
    <property type="evidence" value="ECO:0007669"/>
    <property type="project" value="InterPro"/>
</dbReference>
<dbReference type="PATRIC" id="fig|264451.4.peg.5459"/>
<feature type="domain" description="Tn3 transposase DDE" evidence="2">
    <location>
        <begin position="2"/>
        <end position="88"/>
    </location>
</feature>
<reference evidence="3 5" key="1">
    <citation type="submission" date="2015-09" db="EMBL/GenBank/DDBJ databases">
        <title>Genome announcement of multiple Pseudomonas syringae strains.</title>
        <authorList>
            <person name="Thakur S."/>
            <person name="Wang P.W."/>
            <person name="Gong Y."/>
            <person name="Weir B.S."/>
            <person name="Guttman D.S."/>
        </authorList>
    </citation>
    <scope>NUCLEOTIDE SEQUENCE [LARGE SCALE GENOMIC DNA]</scope>
    <source>
        <strain evidence="3 5">ICMP17524</strain>
    </source>
</reference>
<organism evidence="3 5">
    <name type="scientific">Pseudomonas syringae pv. cerasicola</name>
    <dbReference type="NCBI Taxonomy" id="264451"/>
    <lineage>
        <taxon>Bacteria</taxon>
        <taxon>Pseudomonadati</taxon>
        <taxon>Pseudomonadota</taxon>
        <taxon>Gammaproteobacteria</taxon>
        <taxon>Pseudomonadales</taxon>
        <taxon>Pseudomonadaceae</taxon>
        <taxon>Pseudomonas</taxon>
        <taxon>Pseudomonas syringae</taxon>
    </lineage>
</organism>
<evidence type="ECO:0000313" key="4">
    <source>
        <dbReference type="EMBL" id="SPD89582.1"/>
    </source>
</evidence>
<reference evidence="4" key="2">
    <citation type="submission" date="2018-02" db="EMBL/GenBank/DDBJ databases">
        <authorList>
            <person name="Cohen D.B."/>
            <person name="Kent A.D."/>
        </authorList>
    </citation>
    <scope>NUCLEOTIDE SEQUENCE</scope>
    <source>
        <strain evidence="4">CFBP 6110</strain>
    </source>
</reference>
<keyword evidence="1" id="KW-0472">Membrane</keyword>
<gene>
    <name evidence="3" type="ORF">ALO50_200139</name>
    <name evidence="4" type="ORF">PSCFBP6110_P300052</name>
</gene>
<dbReference type="Pfam" id="PF01526">
    <property type="entry name" value="DDE_Tnp_Tn3"/>
    <property type="match status" value="1"/>
</dbReference>
<reference evidence="6" key="3">
    <citation type="submission" date="2018-02" db="EMBL/GenBank/DDBJ databases">
        <authorList>
            <person name="Blom J."/>
        </authorList>
    </citation>
    <scope>NUCLEOTIDE SEQUENCE [LARGE SCALE GENOMIC DNA]</scope>
    <source>
        <strain evidence="6">CFBP 6110</strain>
        <plasmid evidence="6">pp3</plasmid>
    </source>
</reference>
<evidence type="ECO:0000259" key="2">
    <source>
        <dbReference type="Pfam" id="PF01526"/>
    </source>
</evidence>
<dbReference type="EMBL" id="LJQA01000289">
    <property type="protein sequence ID" value="KPW96892.1"/>
    <property type="molecule type" value="Genomic_DNA"/>
</dbReference>
<dbReference type="EMBL" id="LT985212">
    <property type="protein sequence ID" value="SPD89582.1"/>
    <property type="molecule type" value="Genomic_DNA"/>
</dbReference>
<name>A0A0P9N4K6_PSESX</name>
<dbReference type="AlphaFoldDB" id="A0A0P9N4K6"/>
<protein>
    <submittedName>
        <fullName evidence="3">Aconitate hydratase</fullName>
    </submittedName>
    <submittedName>
        <fullName evidence="4">Transposase Tn5045</fullName>
    </submittedName>
</protein>
<keyword evidence="1" id="KW-0812">Transmembrane</keyword>
<dbReference type="GO" id="GO:0004803">
    <property type="term" value="F:transposase activity"/>
    <property type="evidence" value="ECO:0007669"/>
    <property type="project" value="InterPro"/>
</dbReference>
<dbReference type="Proteomes" id="UP000050356">
    <property type="component" value="Unassembled WGS sequence"/>
</dbReference>
<dbReference type="InterPro" id="IPR002513">
    <property type="entry name" value="Tn3_Tnp_DDE_dom"/>
</dbReference>
<evidence type="ECO:0000313" key="3">
    <source>
        <dbReference type="EMBL" id="KPW96892.1"/>
    </source>
</evidence>
<keyword evidence="4" id="KW-0614">Plasmid</keyword>
<evidence type="ECO:0000313" key="6">
    <source>
        <dbReference type="Proteomes" id="UP000305348"/>
    </source>
</evidence>
<feature type="transmembrane region" description="Helical" evidence="1">
    <location>
        <begin position="34"/>
        <end position="54"/>
    </location>
</feature>
<proteinExistence type="predicted"/>
<geneLocation type="plasmid" evidence="4">
    <name>PP3</name>
</geneLocation>
<keyword evidence="1" id="KW-1133">Transmembrane helix</keyword>
<sequence>MNRGEGRHSLARAVFHGKRGELRQRYREGQEDQLGALGLVVNIIVLWNTLYMTAAVERLRQSGYPVLEEDVARLSPLIHEHINMLGRYSFAVPEEVARGELRPLRNPDDDR</sequence>
<dbReference type="Proteomes" id="UP000305348">
    <property type="component" value="Plasmid PP3"/>
</dbReference>
<evidence type="ECO:0000313" key="5">
    <source>
        <dbReference type="Proteomes" id="UP000050356"/>
    </source>
</evidence>